<dbReference type="PROSITE" id="PS00018">
    <property type="entry name" value="EF_HAND_1"/>
    <property type="match status" value="1"/>
</dbReference>
<evidence type="ECO:0000256" key="7">
    <source>
        <dbReference type="ARBA" id="ARBA00022882"/>
    </source>
</evidence>
<evidence type="ECO:0000256" key="4">
    <source>
        <dbReference type="ARBA" id="ARBA00022692"/>
    </source>
</evidence>
<feature type="repeat" description="ANK" evidence="11">
    <location>
        <begin position="1358"/>
        <end position="1391"/>
    </location>
</feature>
<evidence type="ECO:0000256" key="3">
    <source>
        <dbReference type="ARBA" id="ARBA00022448"/>
    </source>
</evidence>
<evidence type="ECO:0000256" key="8">
    <source>
        <dbReference type="ARBA" id="ARBA00022989"/>
    </source>
</evidence>
<comment type="subcellular location">
    <subcellularLocation>
        <location evidence="1">Membrane</location>
        <topology evidence="1">Multi-pass membrane protein</topology>
    </subcellularLocation>
</comment>
<feature type="compositionally biased region" description="Basic and acidic residues" evidence="12">
    <location>
        <begin position="564"/>
        <end position="573"/>
    </location>
</feature>
<evidence type="ECO:0000259" key="14">
    <source>
        <dbReference type="PROSITE" id="PS50042"/>
    </source>
</evidence>
<dbReference type="SUPFAM" id="SSF47473">
    <property type="entry name" value="EF-hand"/>
    <property type="match status" value="1"/>
</dbReference>
<organism evidence="16 17">
    <name type="scientific">Cymbomonas tetramitiformis</name>
    <dbReference type="NCBI Taxonomy" id="36881"/>
    <lineage>
        <taxon>Eukaryota</taxon>
        <taxon>Viridiplantae</taxon>
        <taxon>Chlorophyta</taxon>
        <taxon>Pyramimonadophyceae</taxon>
        <taxon>Pyramimonadales</taxon>
        <taxon>Pyramimonadaceae</taxon>
        <taxon>Cymbomonas</taxon>
    </lineage>
</organism>
<evidence type="ECO:0000259" key="15">
    <source>
        <dbReference type="PROSITE" id="PS50222"/>
    </source>
</evidence>
<feature type="repeat" description="ANK" evidence="11">
    <location>
        <begin position="33"/>
        <end position="65"/>
    </location>
</feature>
<dbReference type="InterPro" id="IPR018247">
    <property type="entry name" value="EF_Hand_1_Ca_BS"/>
</dbReference>
<keyword evidence="17" id="KW-1185">Reference proteome</keyword>
<dbReference type="SMART" id="SM00100">
    <property type="entry name" value="cNMP"/>
    <property type="match status" value="1"/>
</dbReference>
<evidence type="ECO:0000256" key="6">
    <source>
        <dbReference type="ARBA" id="ARBA00022837"/>
    </source>
</evidence>
<dbReference type="Gene3D" id="2.60.120.10">
    <property type="entry name" value="Jelly Rolls"/>
    <property type="match status" value="1"/>
</dbReference>
<keyword evidence="11" id="KW-0040">ANK repeat</keyword>
<dbReference type="PANTHER" id="PTHR45743">
    <property type="entry name" value="POTASSIUM CHANNEL AKT1"/>
    <property type="match status" value="1"/>
</dbReference>
<evidence type="ECO:0000313" key="17">
    <source>
        <dbReference type="Proteomes" id="UP001190700"/>
    </source>
</evidence>
<dbReference type="Proteomes" id="UP001190700">
    <property type="component" value="Unassembled WGS sequence"/>
</dbReference>
<feature type="domain" description="EF-hand" evidence="15">
    <location>
        <begin position="742"/>
        <end position="769"/>
    </location>
</feature>
<evidence type="ECO:0000256" key="5">
    <source>
        <dbReference type="ARBA" id="ARBA00022826"/>
    </source>
</evidence>
<dbReference type="SMART" id="SM00248">
    <property type="entry name" value="ANK"/>
    <property type="match status" value="11"/>
</dbReference>
<evidence type="ECO:0000256" key="12">
    <source>
        <dbReference type="SAM" id="MobiDB-lite"/>
    </source>
</evidence>
<evidence type="ECO:0000256" key="11">
    <source>
        <dbReference type="PROSITE-ProRule" id="PRU00023"/>
    </source>
</evidence>
<feature type="domain" description="EF-hand" evidence="15">
    <location>
        <begin position="481"/>
        <end position="516"/>
    </location>
</feature>
<proteinExistence type="inferred from homology"/>
<keyword evidence="10 13" id="KW-0472">Membrane</keyword>
<evidence type="ECO:0000256" key="2">
    <source>
        <dbReference type="ARBA" id="ARBA00007929"/>
    </source>
</evidence>
<dbReference type="Pfam" id="PF00520">
    <property type="entry name" value="Ion_trans"/>
    <property type="match status" value="1"/>
</dbReference>
<evidence type="ECO:0000256" key="13">
    <source>
        <dbReference type="SAM" id="Phobius"/>
    </source>
</evidence>
<keyword evidence="7" id="KW-0851">Voltage-gated channel</keyword>
<keyword evidence="7" id="KW-0407">Ion channel</keyword>
<dbReference type="PROSITE" id="PS50222">
    <property type="entry name" value="EF_HAND_2"/>
    <property type="match status" value="3"/>
</dbReference>
<dbReference type="Gene3D" id="1.25.40.20">
    <property type="entry name" value="Ankyrin repeat-containing domain"/>
    <property type="match status" value="5"/>
</dbReference>
<feature type="compositionally biased region" description="Low complexity" evidence="12">
    <location>
        <begin position="348"/>
        <end position="357"/>
    </location>
</feature>
<feature type="transmembrane region" description="Helical" evidence="13">
    <location>
        <begin position="847"/>
        <end position="867"/>
    </location>
</feature>
<dbReference type="PROSITE" id="PS50042">
    <property type="entry name" value="CNMP_BINDING_3"/>
    <property type="match status" value="1"/>
</dbReference>
<feature type="transmembrane region" description="Helical" evidence="13">
    <location>
        <begin position="893"/>
        <end position="914"/>
    </location>
</feature>
<comment type="caution">
    <text evidence="16">The sequence shown here is derived from an EMBL/GenBank/DDBJ whole genome shotgun (WGS) entry which is preliminary data.</text>
</comment>
<dbReference type="InterPro" id="IPR011992">
    <property type="entry name" value="EF-hand-dom_pair"/>
</dbReference>
<evidence type="ECO:0000256" key="1">
    <source>
        <dbReference type="ARBA" id="ARBA00004141"/>
    </source>
</evidence>
<feature type="region of interest" description="Disordered" evidence="12">
    <location>
        <begin position="330"/>
        <end position="359"/>
    </location>
</feature>
<dbReference type="PROSITE" id="PS50088">
    <property type="entry name" value="ANK_REPEAT"/>
    <property type="match status" value="5"/>
</dbReference>
<feature type="transmembrane region" description="Helical" evidence="13">
    <location>
        <begin position="963"/>
        <end position="981"/>
    </location>
</feature>
<feature type="repeat" description="ANK" evidence="11">
    <location>
        <begin position="66"/>
        <end position="98"/>
    </location>
</feature>
<keyword evidence="5" id="KW-0633">Potassium transport</keyword>
<feature type="region of interest" description="Disordered" evidence="12">
    <location>
        <begin position="564"/>
        <end position="607"/>
    </location>
</feature>
<dbReference type="SUPFAM" id="SSF51206">
    <property type="entry name" value="cAMP-binding domain-like"/>
    <property type="match status" value="1"/>
</dbReference>
<dbReference type="SUPFAM" id="SSF48403">
    <property type="entry name" value="Ankyrin repeat"/>
    <property type="match status" value="2"/>
</dbReference>
<dbReference type="InterPro" id="IPR005821">
    <property type="entry name" value="Ion_trans_dom"/>
</dbReference>
<dbReference type="Gene3D" id="1.10.287.70">
    <property type="match status" value="1"/>
</dbReference>
<dbReference type="Pfam" id="PF12796">
    <property type="entry name" value="Ank_2"/>
    <property type="match status" value="4"/>
</dbReference>
<dbReference type="GO" id="GO:0034702">
    <property type="term" value="C:monoatomic ion channel complex"/>
    <property type="evidence" value="ECO:0007669"/>
    <property type="project" value="UniProtKB-KW"/>
</dbReference>
<dbReference type="EMBL" id="LGRX02026040">
    <property type="protein sequence ID" value="KAK3251424.1"/>
    <property type="molecule type" value="Genomic_DNA"/>
</dbReference>
<dbReference type="GO" id="GO:0005249">
    <property type="term" value="F:voltage-gated potassium channel activity"/>
    <property type="evidence" value="ECO:0007669"/>
    <property type="project" value="InterPro"/>
</dbReference>
<reference evidence="16 17" key="1">
    <citation type="journal article" date="2015" name="Genome Biol. Evol.">
        <title>Comparative Genomics of a Bacterivorous Green Alga Reveals Evolutionary Causalities and Consequences of Phago-Mixotrophic Mode of Nutrition.</title>
        <authorList>
            <person name="Burns J.A."/>
            <person name="Paasch A."/>
            <person name="Narechania A."/>
            <person name="Kim E."/>
        </authorList>
    </citation>
    <scope>NUCLEOTIDE SEQUENCE [LARGE SCALE GENOMIC DNA]</scope>
    <source>
        <strain evidence="16 17">PLY_AMNH</strain>
    </source>
</reference>
<feature type="repeat" description="ANK" evidence="11">
    <location>
        <begin position="1554"/>
        <end position="1587"/>
    </location>
</feature>
<feature type="domain" description="EF-hand" evidence="15">
    <location>
        <begin position="699"/>
        <end position="734"/>
    </location>
</feature>
<evidence type="ECO:0000256" key="10">
    <source>
        <dbReference type="ARBA" id="ARBA00023136"/>
    </source>
</evidence>
<dbReference type="InterPro" id="IPR014710">
    <property type="entry name" value="RmlC-like_jellyroll"/>
</dbReference>
<evidence type="ECO:0000313" key="16">
    <source>
        <dbReference type="EMBL" id="KAK3251424.1"/>
    </source>
</evidence>
<dbReference type="CDD" id="cd00051">
    <property type="entry name" value="EFh"/>
    <property type="match status" value="1"/>
</dbReference>
<dbReference type="GO" id="GO:0005509">
    <property type="term" value="F:calcium ion binding"/>
    <property type="evidence" value="ECO:0007669"/>
    <property type="project" value="InterPro"/>
</dbReference>
<keyword evidence="3" id="KW-0813">Transport</keyword>
<dbReference type="InterPro" id="IPR045319">
    <property type="entry name" value="KAT/AKT"/>
</dbReference>
<dbReference type="Pfam" id="PF00027">
    <property type="entry name" value="cNMP_binding"/>
    <property type="match status" value="1"/>
</dbReference>
<dbReference type="InterPro" id="IPR002110">
    <property type="entry name" value="Ankyrin_rpt"/>
</dbReference>
<keyword evidence="5" id="KW-0631">Potassium channel</keyword>
<gene>
    <name evidence="16" type="ORF">CYMTET_39234</name>
</gene>
<evidence type="ECO:0008006" key="18">
    <source>
        <dbReference type="Google" id="ProtNLM"/>
    </source>
</evidence>
<dbReference type="InterPro" id="IPR018490">
    <property type="entry name" value="cNMP-bd_dom_sf"/>
</dbReference>
<feature type="domain" description="Cyclic nucleotide-binding" evidence="14">
    <location>
        <begin position="1152"/>
        <end position="1257"/>
    </location>
</feature>
<dbReference type="CDD" id="cd00038">
    <property type="entry name" value="CAP_ED"/>
    <property type="match status" value="1"/>
</dbReference>
<dbReference type="SUPFAM" id="SSF81324">
    <property type="entry name" value="Voltage-gated potassium channels"/>
    <property type="match status" value="1"/>
</dbReference>
<sequence>MSRLLCAAASEGDLNALHTLIDNDIDPDSGDYDQRTAIHVAASEGLLMVVQFLIKCKANINVKDRWGSTPLQDAVLAGHKLVAQLLHEEGGKLMIDDEAGCICTAAAEGAIERIGMLQQCGLDINAGDYDSRTAIAVACAERQALSVFHLLNTAMAEVNVVDRWGSTPLIDALSTREPDIVQIVLAAGGKLNPKALLADKSKQAAHIEYEESHTESAPAADQELGYEDLKKALLTPEQIAMLEAKSDMDVVRKKIKKLENQVVAKEVYPSMLDVDVRISFIHSKTMHVIDHLEEIHLVIDTMPHFLKQLIRGLDAAAVLISKVADLERKRARHDEKKTRKKMKEKMGKQASQSASQAPDAGRKLIDKLLPSFNKCMLTLELAKAPVVAFDQLIRELADPDDLLDSKPTLQEQVHKLLAQMGCVNSPAAMVAKILQDVDRHNRRNNITGKTTQLPMLSLMSSLPFRTLIKDTNTTMGDELFNSMKAVRSMFTLLDMDDSGEISSEEVEKWWAVLKPIVGSNVAFLLGCQDLDDGDHPESTSFEMFASRCVSMMLEDGDDKKLRGAQDFESKADSDSEDSETEAVKIDPNAASTTEEGELDDDDAGEDRWSDLEDLTDAETLEKAGQEEGGWKWDKARAHVRALSTAKPRHNKEASMEKPPDRGFSKLLARFSQSMKELLFDDELENKRWEQENATSKKVVGTLDCRAMFDKADADGSGNVLMKELEGIIETAHPDLARNISVIFEEIDTNGDALITYDEFVKGYRKVISGLNAKKQSFYGIYLMPWLSSIEAGLQVGLPAGVPAMVVSPMAPLRRNWDSFMKCCYIFILFEVPLRVSFGSFERLQWEYYAVCTPVDLALIANVVLNFFTAYKNKKSVLVTDLSKIRRHYLGTKFTIDILCAFPLDLFLFSCTVILRGSKEDPPFELMSWLRTPKLFTIIKLYGLIAGQSKGSNSKTVMGGMQRLMPMLLSICHVLACIWWYIGVQYTGGMGRRWVEFYDGFGTEDIEEQGSIVQQYLLSVYWITTSLSTSGLIGSMFPKNYVEMLFTCVVMMVQLTLFKYVLGEISNLVMEQDAQLVETRRTVHQMASFIEQRQLPQELSSEIISFFDSGSVSKAGGGAEANKEEDIFTLLSRSLQVDVAKHISRALLDNIKMFQSCSSNFLDGLSVMLRETNNPPETYIYNVQDVSREMYILNSGTVELTSTKSEEEGEMVETVIQPGQVFGEVSFLFGMRQTTNARTTQGLAVTFTLLKADFTQMVKLYQDEEENIVKVILNSWNEAAMNKNDGASSTGSESIASALSAASGVDDLDTIKKVLEHAKIKKKNEKIVALVEAASKNEVAEVDRILASGDVSIDDGDYDKRTALHLAACEGHAEMVLKLVQEYGADVDVEDRLGGTPAADALRHKHNHVINILHEHGAQLKLEDPAGRLCSSAAAGDMLELQRLYVHGIDPNLGDYDARTALHLAASNGHLDCVSYLCELPGINLNPVDRKEGTPLQDAVRHNHIEIQALLGKKGATFGDLDVAAQLCQAASTNDVTTLQTFYRCGVDMNSSDYDNRTAMHLAASNGCVEALSWMLQRDGIEVNPVDRLGGTPLEDAYRHDEPVMILMLEAKGGVRKGHPSLEENMRKAAEERAALELKKGKEQVRAMAENTSEMKLLKQCSEWVKQIHSTMQPVLYNLSEMLTILGELLDVHMSADSQWGPVQMAKQKALLTLGGELETTLLQLVRKKGKHGAAMSDQAKATSSLKLIAKHRIVQLFCPQLEHLNETREMSLDTLTYNLREFVKIASKNDCCFENFYSRRQGESDKTWCSGKMSKVTKKLRLDLPTLDNLGNGNDEPAIEDIKGTS</sequence>
<name>A0AAE0F4P5_9CHLO</name>
<evidence type="ECO:0000256" key="9">
    <source>
        <dbReference type="ARBA" id="ARBA00023065"/>
    </source>
</evidence>
<keyword evidence="8 13" id="KW-1133">Transmembrane helix</keyword>
<keyword evidence="5" id="KW-0630">Potassium</keyword>
<dbReference type="InterPro" id="IPR000595">
    <property type="entry name" value="cNMP-bd_dom"/>
</dbReference>
<keyword evidence="6" id="KW-0106">Calcium</keyword>
<protein>
    <recommendedName>
        <fullName evidence="18">Calmodulin</fullName>
    </recommendedName>
</protein>
<keyword evidence="4 13" id="KW-0812">Transmembrane</keyword>
<dbReference type="PROSITE" id="PS50297">
    <property type="entry name" value="ANK_REP_REGION"/>
    <property type="match status" value="3"/>
</dbReference>
<comment type="similarity">
    <text evidence="2">Belongs to the potassium channel family. Plant (TC 1.A.1.4) subfamily.</text>
</comment>
<dbReference type="InterPro" id="IPR002048">
    <property type="entry name" value="EF_hand_dom"/>
</dbReference>
<dbReference type="SMART" id="SM00054">
    <property type="entry name" value="EFh"/>
    <property type="match status" value="3"/>
</dbReference>
<dbReference type="InterPro" id="IPR036770">
    <property type="entry name" value="Ankyrin_rpt-contain_sf"/>
</dbReference>
<dbReference type="Gene3D" id="1.10.238.10">
    <property type="entry name" value="EF-hand"/>
    <property type="match status" value="1"/>
</dbReference>
<keyword evidence="9" id="KW-0406">Ion transport</keyword>
<feature type="repeat" description="ANK" evidence="11">
    <location>
        <begin position="1456"/>
        <end position="1489"/>
    </location>
</feature>
<accession>A0AAE0F4P5</accession>
<feature type="transmembrane region" description="Helical" evidence="13">
    <location>
        <begin position="1015"/>
        <end position="1036"/>
    </location>
</feature>
<dbReference type="Pfam" id="PF13499">
    <property type="entry name" value="EF-hand_7"/>
    <property type="match status" value="1"/>
</dbReference>
<dbReference type="PANTHER" id="PTHR45743:SF2">
    <property type="entry name" value="POTASSIUM CHANNEL AKT1"/>
    <property type="match status" value="1"/>
</dbReference>
<feature type="compositionally biased region" description="Acidic residues" evidence="12">
    <location>
        <begin position="594"/>
        <end position="604"/>
    </location>
</feature>